<comment type="caution">
    <text evidence="1">The sequence shown here is derived from an EMBL/GenBank/DDBJ whole genome shotgun (WGS) entry which is preliminary data.</text>
</comment>
<dbReference type="AlphaFoldDB" id="A0A0V1A984"/>
<gene>
    <name evidence="1" type="ORF">T03_15218</name>
</gene>
<dbReference type="Proteomes" id="UP000054653">
    <property type="component" value="Unassembled WGS sequence"/>
</dbReference>
<accession>A0A0V1A984</accession>
<reference evidence="1 2" key="1">
    <citation type="submission" date="2015-01" db="EMBL/GenBank/DDBJ databases">
        <title>Evolution of Trichinella species and genotypes.</title>
        <authorList>
            <person name="Korhonen P.K."/>
            <person name="Edoardo P."/>
            <person name="Giuseppe L.R."/>
            <person name="Gasser R.B."/>
        </authorList>
    </citation>
    <scope>NUCLEOTIDE SEQUENCE [LARGE SCALE GENOMIC DNA]</scope>
    <source>
        <strain evidence="1">ISS120</strain>
    </source>
</reference>
<name>A0A0V1A984_TRIBR</name>
<dbReference type="EMBL" id="JYDI01003443">
    <property type="protein sequence ID" value="KRY21410.1"/>
    <property type="molecule type" value="Genomic_DNA"/>
</dbReference>
<keyword evidence="2" id="KW-1185">Reference proteome</keyword>
<sequence length="42" mass="4672">MASAPSTQLLGAFEARNLPLFCLGPLYNIALYVFRFPGHFNI</sequence>
<organism evidence="1 2">
    <name type="scientific">Trichinella britovi</name>
    <name type="common">Parasitic roundworm</name>
    <dbReference type="NCBI Taxonomy" id="45882"/>
    <lineage>
        <taxon>Eukaryota</taxon>
        <taxon>Metazoa</taxon>
        <taxon>Ecdysozoa</taxon>
        <taxon>Nematoda</taxon>
        <taxon>Enoplea</taxon>
        <taxon>Dorylaimia</taxon>
        <taxon>Trichinellida</taxon>
        <taxon>Trichinellidae</taxon>
        <taxon>Trichinella</taxon>
    </lineage>
</organism>
<proteinExistence type="predicted"/>
<protein>
    <submittedName>
        <fullName evidence="1">Uncharacterized protein</fullName>
    </submittedName>
</protein>
<evidence type="ECO:0000313" key="1">
    <source>
        <dbReference type="EMBL" id="KRY21410.1"/>
    </source>
</evidence>
<evidence type="ECO:0000313" key="2">
    <source>
        <dbReference type="Proteomes" id="UP000054653"/>
    </source>
</evidence>